<keyword evidence="1" id="KW-1133">Transmembrane helix</keyword>
<accession>U7QE03</accession>
<evidence type="ECO:0000313" key="2">
    <source>
        <dbReference type="EMBL" id="ERT06093.1"/>
    </source>
</evidence>
<sequence>MNTKSFLFGMILLGLGVVGFGFSLRESYADNTPSEGLIARGTVPFWRVEISRDEIIFLSPTAEEQKYPYIEPMSASSRPASLIQVYRLQGNPSGFLVLRQDDTCNDGMADYTYSYNATLILGNQVFEGCAEKQ</sequence>
<dbReference type="EMBL" id="AUZM01000042">
    <property type="protein sequence ID" value="ERT06093.1"/>
    <property type="molecule type" value="Genomic_DNA"/>
</dbReference>
<gene>
    <name evidence="2" type="ORF">M595_3927</name>
</gene>
<name>U7QE03_9CYAN</name>
<dbReference type="Proteomes" id="UP000017127">
    <property type="component" value="Unassembled WGS sequence"/>
</dbReference>
<dbReference type="AlphaFoldDB" id="U7QE03"/>
<evidence type="ECO:0000313" key="3">
    <source>
        <dbReference type="Proteomes" id="UP000017127"/>
    </source>
</evidence>
<keyword evidence="1" id="KW-0472">Membrane</keyword>
<dbReference type="OrthoDB" id="5489750at2"/>
<comment type="caution">
    <text evidence="2">The sequence shown here is derived from an EMBL/GenBank/DDBJ whole genome shotgun (WGS) entry which is preliminary data.</text>
</comment>
<feature type="transmembrane region" description="Helical" evidence="1">
    <location>
        <begin position="6"/>
        <end position="24"/>
    </location>
</feature>
<protein>
    <submittedName>
        <fullName evidence="2">Uncharacterized protein</fullName>
    </submittedName>
</protein>
<evidence type="ECO:0000256" key="1">
    <source>
        <dbReference type="SAM" id="Phobius"/>
    </source>
</evidence>
<keyword evidence="1" id="KW-0812">Transmembrane</keyword>
<dbReference type="RefSeq" id="WP_023067630.1">
    <property type="nucleotide sequence ID" value="NZ_AUZM01000042.1"/>
</dbReference>
<keyword evidence="3" id="KW-1185">Reference proteome</keyword>
<organism evidence="2 3">
    <name type="scientific">Lyngbya aestuarii BL J</name>
    <dbReference type="NCBI Taxonomy" id="1348334"/>
    <lineage>
        <taxon>Bacteria</taxon>
        <taxon>Bacillati</taxon>
        <taxon>Cyanobacteriota</taxon>
        <taxon>Cyanophyceae</taxon>
        <taxon>Oscillatoriophycideae</taxon>
        <taxon>Oscillatoriales</taxon>
        <taxon>Microcoleaceae</taxon>
        <taxon>Lyngbya</taxon>
    </lineage>
</organism>
<reference evidence="2 3" key="1">
    <citation type="journal article" date="2013" name="Front. Microbiol.">
        <title>Comparative genomic analyses of the cyanobacterium, Lyngbya aestuarii BL J, a powerful hydrogen producer.</title>
        <authorList>
            <person name="Kothari A."/>
            <person name="Vaughn M."/>
            <person name="Garcia-Pichel F."/>
        </authorList>
    </citation>
    <scope>NUCLEOTIDE SEQUENCE [LARGE SCALE GENOMIC DNA]</scope>
    <source>
        <strain evidence="2 3">BL J</strain>
    </source>
</reference>
<proteinExistence type="predicted"/>